<evidence type="ECO:0000313" key="1">
    <source>
        <dbReference type="EMBL" id="KAF2653134.1"/>
    </source>
</evidence>
<dbReference type="AlphaFoldDB" id="A0A6A6T3L2"/>
<evidence type="ECO:0000313" key="2">
    <source>
        <dbReference type="Proteomes" id="UP000799324"/>
    </source>
</evidence>
<protein>
    <submittedName>
        <fullName evidence="1">Uncharacterized protein</fullName>
    </submittedName>
</protein>
<sequence length="134" mass="14591">DQADPGHCVSGDTALDFGPPADFVFAADSTKHFYFNFGMPRRSWQRHDGAGGGLPCTVVCTDYKVRGRMWERVAVLLRGTTMMQACGQAYVILAYGAPGEGAGECIIVYAVPENMVAAERRLEELNEATIRDAE</sequence>
<reference evidence="1" key="1">
    <citation type="journal article" date="2020" name="Stud. Mycol.">
        <title>101 Dothideomycetes genomes: a test case for predicting lifestyles and emergence of pathogens.</title>
        <authorList>
            <person name="Haridas S."/>
            <person name="Albert R."/>
            <person name="Binder M."/>
            <person name="Bloem J."/>
            <person name="Labutti K."/>
            <person name="Salamov A."/>
            <person name="Andreopoulos B."/>
            <person name="Baker S."/>
            <person name="Barry K."/>
            <person name="Bills G."/>
            <person name="Bluhm B."/>
            <person name="Cannon C."/>
            <person name="Castanera R."/>
            <person name="Culley D."/>
            <person name="Daum C."/>
            <person name="Ezra D."/>
            <person name="Gonzalez J."/>
            <person name="Henrissat B."/>
            <person name="Kuo A."/>
            <person name="Liang C."/>
            <person name="Lipzen A."/>
            <person name="Lutzoni F."/>
            <person name="Magnuson J."/>
            <person name="Mondo S."/>
            <person name="Nolan M."/>
            <person name="Ohm R."/>
            <person name="Pangilinan J."/>
            <person name="Park H.-J."/>
            <person name="Ramirez L."/>
            <person name="Alfaro M."/>
            <person name="Sun H."/>
            <person name="Tritt A."/>
            <person name="Yoshinaga Y."/>
            <person name="Zwiers L.-H."/>
            <person name="Turgeon B."/>
            <person name="Goodwin S."/>
            <person name="Spatafora J."/>
            <person name="Crous P."/>
            <person name="Grigoriev I."/>
        </authorList>
    </citation>
    <scope>NUCLEOTIDE SEQUENCE</scope>
    <source>
        <strain evidence="1">CBS 122681</strain>
    </source>
</reference>
<feature type="non-terminal residue" evidence="1">
    <location>
        <position position="134"/>
    </location>
</feature>
<gene>
    <name evidence="1" type="ORF">K491DRAFT_579549</name>
</gene>
<feature type="non-terminal residue" evidence="1">
    <location>
        <position position="1"/>
    </location>
</feature>
<organism evidence="1 2">
    <name type="scientific">Lophiostoma macrostomum CBS 122681</name>
    <dbReference type="NCBI Taxonomy" id="1314788"/>
    <lineage>
        <taxon>Eukaryota</taxon>
        <taxon>Fungi</taxon>
        <taxon>Dikarya</taxon>
        <taxon>Ascomycota</taxon>
        <taxon>Pezizomycotina</taxon>
        <taxon>Dothideomycetes</taxon>
        <taxon>Pleosporomycetidae</taxon>
        <taxon>Pleosporales</taxon>
        <taxon>Lophiostomataceae</taxon>
        <taxon>Lophiostoma</taxon>
    </lineage>
</organism>
<keyword evidence="2" id="KW-1185">Reference proteome</keyword>
<dbReference type="OrthoDB" id="3900875at2759"/>
<proteinExistence type="predicted"/>
<dbReference type="EMBL" id="MU004386">
    <property type="protein sequence ID" value="KAF2653134.1"/>
    <property type="molecule type" value="Genomic_DNA"/>
</dbReference>
<name>A0A6A6T3L2_9PLEO</name>
<dbReference type="Proteomes" id="UP000799324">
    <property type="component" value="Unassembled WGS sequence"/>
</dbReference>
<accession>A0A6A6T3L2</accession>